<name>A0A917CLX2_9GAMM</name>
<keyword evidence="2" id="KW-0732">Signal</keyword>
<dbReference type="RefSeq" id="WP_188364951.1">
    <property type="nucleotide sequence ID" value="NZ_BAABJF010000015.1"/>
</dbReference>
<dbReference type="EMBL" id="BMEO01000004">
    <property type="protein sequence ID" value="GGF92148.1"/>
    <property type="molecule type" value="Genomic_DNA"/>
</dbReference>
<keyword evidence="4" id="KW-1185">Reference proteome</keyword>
<evidence type="ECO:0008006" key="5">
    <source>
        <dbReference type="Google" id="ProtNLM"/>
    </source>
</evidence>
<evidence type="ECO:0000313" key="3">
    <source>
        <dbReference type="EMBL" id="GGF92148.1"/>
    </source>
</evidence>
<dbReference type="Proteomes" id="UP000605253">
    <property type="component" value="Unassembled WGS sequence"/>
</dbReference>
<proteinExistence type="predicted"/>
<gene>
    <name evidence="3" type="ORF">GCM10011365_11710</name>
</gene>
<keyword evidence="1" id="KW-0677">Repeat</keyword>
<dbReference type="Pfam" id="PF01473">
    <property type="entry name" value="Choline_bind_1"/>
    <property type="match status" value="1"/>
</dbReference>
<reference evidence="3" key="1">
    <citation type="journal article" date="2014" name="Int. J. Syst. Evol. Microbiol.">
        <title>Complete genome sequence of Corynebacterium casei LMG S-19264T (=DSM 44701T), isolated from a smear-ripened cheese.</title>
        <authorList>
            <consortium name="US DOE Joint Genome Institute (JGI-PGF)"/>
            <person name="Walter F."/>
            <person name="Albersmeier A."/>
            <person name="Kalinowski J."/>
            <person name="Ruckert C."/>
        </authorList>
    </citation>
    <scope>NUCLEOTIDE SEQUENCE</scope>
    <source>
        <strain evidence="3">CGMCC 1.12181</strain>
    </source>
</reference>
<sequence length="135" mass="15580">MKKTLLLAVLAALLSGCGETVDDVDTKAVERWQALVNSDYKKAYEYIAPSYRELEDLVTYQMRIQKAQMNIQWNGAEFMDKDCTEDACSVNMKIDYTYKFSRRAFGEASAKTDIKESWIKDGGKWYYLPKKSTEL</sequence>
<evidence type="ECO:0000313" key="4">
    <source>
        <dbReference type="Proteomes" id="UP000605253"/>
    </source>
</evidence>
<dbReference type="PROSITE" id="PS51257">
    <property type="entry name" value="PROKAR_LIPOPROTEIN"/>
    <property type="match status" value="1"/>
</dbReference>
<comment type="caution">
    <text evidence="3">The sequence shown here is derived from an EMBL/GenBank/DDBJ whole genome shotgun (WGS) entry which is preliminary data.</text>
</comment>
<evidence type="ECO:0000256" key="2">
    <source>
        <dbReference type="SAM" id="SignalP"/>
    </source>
</evidence>
<protein>
    <recommendedName>
        <fullName evidence="5">Lipoprotein</fullName>
    </recommendedName>
</protein>
<dbReference type="AlphaFoldDB" id="A0A917CLX2"/>
<organism evidence="3 4">
    <name type="scientific">Marinicella pacifica</name>
    <dbReference type="NCBI Taxonomy" id="1171543"/>
    <lineage>
        <taxon>Bacteria</taxon>
        <taxon>Pseudomonadati</taxon>
        <taxon>Pseudomonadota</taxon>
        <taxon>Gammaproteobacteria</taxon>
        <taxon>Lysobacterales</taxon>
        <taxon>Marinicellaceae</taxon>
        <taxon>Marinicella</taxon>
    </lineage>
</organism>
<feature type="signal peptide" evidence="2">
    <location>
        <begin position="1"/>
        <end position="20"/>
    </location>
</feature>
<accession>A0A917CLX2</accession>
<feature type="chain" id="PRO_5036711504" description="Lipoprotein" evidence="2">
    <location>
        <begin position="21"/>
        <end position="135"/>
    </location>
</feature>
<reference evidence="3" key="2">
    <citation type="submission" date="2020-09" db="EMBL/GenBank/DDBJ databases">
        <authorList>
            <person name="Sun Q."/>
            <person name="Zhou Y."/>
        </authorList>
    </citation>
    <scope>NUCLEOTIDE SEQUENCE</scope>
    <source>
        <strain evidence="3">CGMCC 1.12181</strain>
    </source>
</reference>
<dbReference type="InterPro" id="IPR018337">
    <property type="entry name" value="Cell_wall/Cho-bd_repeat"/>
</dbReference>
<evidence type="ECO:0000256" key="1">
    <source>
        <dbReference type="ARBA" id="ARBA00022737"/>
    </source>
</evidence>